<evidence type="ECO:0000313" key="2">
    <source>
        <dbReference type="EMBL" id="KAI5400542.1"/>
    </source>
</evidence>
<dbReference type="AlphaFoldDB" id="A0A9D4WF17"/>
<dbReference type="Gramene" id="Psat06G0543300-T1">
    <property type="protein sequence ID" value="KAI5400542.1"/>
    <property type="gene ID" value="KIW84_065433"/>
</dbReference>
<keyword evidence="1" id="KW-1133">Transmembrane helix</keyword>
<evidence type="ECO:0000313" key="3">
    <source>
        <dbReference type="Proteomes" id="UP001058974"/>
    </source>
</evidence>
<reference evidence="2 3" key="1">
    <citation type="journal article" date="2022" name="Nat. Genet.">
        <title>Improved pea reference genome and pan-genome highlight genomic features and evolutionary characteristics.</title>
        <authorList>
            <person name="Yang T."/>
            <person name="Liu R."/>
            <person name="Luo Y."/>
            <person name="Hu S."/>
            <person name="Wang D."/>
            <person name="Wang C."/>
            <person name="Pandey M.K."/>
            <person name="Ge S."/>
            <person name="Xu Q."/>
            <person name="Li N."/>
            <person name="Li G."/>
            <person name="Huang Y."/>
            <person name="Saxena R.K."/>
            <person name="Ji Y."/>
            <person name="Li M."/>
            <person name="Yan X."/>
            <person name="He Y."/>
            <person name="Liu Y."/>
            <person name="Wang X."/>
            <person name="Xiang C."/>
            <person name="Varshney R.K."/>
            <person name="Ding H."/>
            <person name="Gao S."/>
            <person name="Zong X."/>
        </authorList>
    </citation>
    <scope>NUCLEOTIDE SEQUENCE [LARGE SCALE GENOMIC DNA]</scope>
    <source>
        <strain evidence="2 3">cv. Zhongwan 6</strain>
    </source>
</reference>
<dbReference type="Proteomes" id="UP001058974">
    <property type="component" value="Chromosome 6"/>
</dbReference>
<dbReference type="EMBL" id="JAMSHJ010000006">
    <property type="protein sequence ID" value="KAI5400542.1"/>
    <property type="molecule type" value="Genomic_DNA"/>
</dbReference>
<feature type="transmembrane region" description="Helical" evidence="1">
    <location>
        <begin position="111"/>
        <end position="130"/>
    </location>
</feature>
<keyword evidence="1" id="KW-0812">Transmembrane</keyword>
<organism evidence="2 3">
    <name type="scientific">Pisum sativum</name>
    <name type="common">Garden pea</name>
    <name type="synonym">Lathyrus oleraceus</name>
    <dbReference type="NCBI Taxonomy" id="3888"/>
    <lineage>
        <taxon>Eukaryota</taxon>
        <taxon>Viridiplantae</taxon>
        <taxon>Streptophyta</taxon>
        <taxon>Embryophyta</taxon>
        <taxon>Tracheophyta</taxon>
        <taxon>Spermatophyta</taxon>
        <taxon>Magnoliopsida</taxon>
        <taxon>eudicotyledons</taxon>
        <taxon>Gunneridae</taxon>
        <taxon>Pentapetalae</taxon>
        <taxon>rosids</taxon>
        <taxon>fabids</taxon>
        <taxon>Fabales</taxon>
        <taxon>Fabaceae</taxon>
        <taxon>Papilionoideae</taxon>
        <taxon>50 kb inversion clade</taxon>
        <taxon>NPAAA clade</taxon>
        <taxon>Hologalegina</taxon>
        <taxon>IRL clade</taxon>
        <taxon>Fabeae</taxon>
        <taxon>Lathyrus</taxon>
    </lineage>
</organism>
<comment type="caution">
    <text evidence="2">The sequence shown here is derived from an EMBL/GenBank/DDBJ whole genome shotgun (WGS) entry which is preliminary data.</text>
</comment>
<proteinExistence type="predicted"/>
<protein>
    <submittedName>
        <fullName evidence="2">Uncharacterized protein</fullName>
    </submittedName>
</protein>
<gene>
    <name evidence="2" type="ORF">KIW84_065433</name>
</gene>
<keyword evidence="1" id="KW-0472">Membrane</keyword>
<accession>A0A9D4WF17</accession>
<sequence>MLNRRSVSEIRCIEANGVKLTWVEEIKTDIFEHFRDRFKFVNTSRPLFHLADFNQIGEDDNNRLIAEFSEEEIKKKVWDCENSNSPDCGSIESASYRFFDFQLYSILWQKFLLSLNISVVMSFDISWSLIFLGPHLFLLSGPSLVRLGYLSAATKITRIRSM</sequence>
<keyword evidence="3" id="KW-1185">Reference proteome</keyword>
<name>A0A9D4WF17_PEA</name>
<evidence type="ECO:0000256" key="1">
    <source>
        <dbReference type="SAM" id="Phobius"/>
    </source>
</evidence>